<sequence length="199" mass="22175">MSSTTIANGRRQQKRPTFDVTLGGVGGLEGEGGEYSIESLAKCVPGTVYPFTSSSDRSSTSIKGVVVRTGALRPVHNRAYSEKMRTRQIGDTIKERVVRSIEATDLPTRTTIAVDGEGGFGQQVASHNQNVKKVTTVITGDIRDVVFSLFSTQDYWPIKEMVRKSNRNEKEIREVLESIAKYERGGENRGTWRLLEEYR</sequence>
<name>A0A9W7G4Y1_9STRA</name>
<dbReference type="OrthoDB" id="26094at2759"/>
<dbReference type="InterPro" id="IPR036388">
    <property type="entry name" value="WH-like_DNA-bd_sf"/>
</dbReference>
<dbReference type="EMBL" id="BRYA01000021">
    <property type="protein sequence ID" value="GMI32616.1"/>
    <property type="molecule type" value="Genomic_DNA"/>
</dbReference>
<protein>
    <recommendedName>
        <fullName evidence="1">TFIIF beta subunit HTH domain-containing protein</fullName>
    </recommendedName>
</protein>
<dbReference type="GO" id="GO:0005674">
    <property type="term" value="C:transcription factor TFIIF complex"/>
    <property type="evidence" value="ECO:0007669"/>
    <property type="project" value="InterPro"/>
</dbReference>
<dbReference type="SUPFAM" id="SSF46785">
    <property type="entry name" value="Winged helix' DNA-binding domain"/>
    <property type="match status" value="1"/>
</dbReference>
<evidence type="ECO:0000313" key="3">
    <source>
        <dbReference type="Proteomes" id="UP001165065"/>
    </source>
</evidence>
<dbReference type="InterPro" id="IPR003196">
    <property type="entry name" value="TFIIF_beta"/>
</dbReference>
<gene>
    <name evidence="2" type="ORF">TrCOL_g12176</name>
</gene>
<dbReference type="PANTHER" id="PTHR10445">
    <property type="entry name" value="GENERAL TRANSCRIPTION FACTOR IIF SUBUNIT 2"/>
    <property type="match status" value="1"/>
</dbReference>
<dbReference type="GO" id="GO:0006367">
    <property type="term" value="P:transcription initiation at RNA polymerase II promoter"/>
    <property type="evidence" value="ECO:0007669"/>
    <property type="project" value="InterPro"/>
</dbReference>
<dbReference type="Proteomes" id="UP001165065">
    <property type="component" value="Unassembled WGS sequence"/>
</dbReference>
<dbReference type="Gene3D" id="1.10.10.10">
    <property type="entry name" value="Winged helix-like DNA-binding domain superfamily/Winged helix DNA-binding domain"/>
    <property type="match status" value="1"/>
</dbReference>
<feature type="domain" description="TFIIF beta subunit HTH" evidence="1">
    <location>
        <begin position="141"/>
        <end position="199"/>
    </location>
</feature>
<comment type="caution">
    <text evidence="2">The sequence shown here is derived from an EMBL/GenBank/DDBJ whole genome shotgun (WGS) entry which is preliminary data.</text>
</comment>
<dbReference type="Pfam" id="PF02270">
    <property type="entry name" value="TFIIF_beta"/>
    <property type="match status" value="1"/>
</dbReference>
<dbReference type="InterPro" id="IPR036390">
    <property type="entry name" value="WH_DNA-bd_sf"/>
</dbReference>
<evidence type="ECO:0000259" key="1">
    <source>
        <dbReference type="Pfam" id="PF02270"/>
    </source>
</evidence>
<keyword evidence="3" id="KW-1185">Reference proteome</keyword>
<dbReference type="PANTHER" id="PTHR10445:SF0">
    <property type="entry name" value="GENERAL TRANSCRIPTION FACTOR IIF SUBUNIT 2"/>
    <property type="match status" value="1"/>
</dbReference>
<reference evidence="3" key="1">
    <citation type="journal article" date="2023" name="Commun. Biol.">
        <title>Genome analysis of Parmales, the sister group of diatoms, reveals the evolutionary specialization of diatoms from phago-mixotrophs to photoautotrophs.</title>
        <authorList>
            <person name="Ban H."/>
            <person name="Sato S."/>
            <person name="Yoshikawa S."/>
            <person name="Yamada K."/>
            <person name="Nakamura Y."/>
            <person name="Ichinomiya M."/>
            <person name="Sato N."/>
            <person name="Blanc-Mathieu R."/>
            <person name="Endo H."/>
            <person name="Kuwata A."/>
            <person name="Ogata H."/>
        </authorList>
    </citation>
    <scope>NUCLEOTIDE SEQUENCE [LARGE SCALE GENOMIC DNA]</scope>
</reference>
<accession>A0A9W7G4Y1</accession>
<dbReference type="InterPro" id="IPR040450">
    <property type="entry name" value="TFIIF_beta_HTH"/>
</dbReference>
<evidence type="ECO:0000313" key="2">
    <source>
        <dbReference type="EMBL" id="GMI32616.1"/>
    </source>
</evidence>
<proteinExistence type="predicted"/>
<dbReference type="AlphaFoldDB" id="A0A9W7G4Y1"/>
<organism evidence="2 3">
    <name type="scientific">Triparma columacea</name>
    <dbReference type="NCBI Taxonomy" id="722753"/>
    <lineage>
        <taxon>Eukaryota</taxon>
        <taxon>Sar</taxon>
        <taxon>Stramenopiles</taxon>
        <taxon>Ochrophyta</taxon>
        <taxon>Bolidophyceae</taxon>
        <taxon>Parmales</taxon>
        <taxon>Triparmaceae</taxon>
        <taxon>Triparma</taxon>
    </lineage>
</organism>